<evidence type="ECO:0000313" key="1">
    <source>
        <dbReference type="EMBL" id="KAA1104990.1"/>
    </source>
</evidence>
<accession>A0A5B0PVX2</accession>
<dbReference type="AlphaFoldDB" id="A0A5B0PVX2"/>
<protein>
    <submittedName>
        <fullName evidence="1">Uncharacterized protein</fullName>
    </submittedName>
</protein>
<sequence>PFARLQYLIGVQNWEPLADINWIHHALDIFLGSIEMNDPVLIEGRLPYPLPNSSEF</sequence>
<organism evidence="1 2">
    <name type="scientific">Puccinia graminis f. sp. tritici</name>
    <dbReference type="NCBI Taxonomy" id="56615"/>
    <lineage>
        <taxon>Eukaryota</taxon>
        <taxon>Fungi</taxon>
        <taxon>Dikarya</taxon>
        <taxon>Basidiomycota</taxon>
        <taxon>Pucciniomycotina</taxon>
        <taxon>Pucciniomycetes</taxon>
        <taxon>Pucciniales</taxon>
        <taxon>Pucciniaceae</taxon>
        <taxon>Puccinia</taxon>
    </lineage>
</organism>
<dbReference type="InterPro" id="IPR046805">
    <property type="entry name" value="Tra1_ring"/>
</dbReference>
<proteinExistence type="predicted"/>
<dbReference type="Pfam" id="PF20206">
    <property type="entry name" value="Tra1_ring"/>
    <property type="match status" value="1"/>
</dbReference>
<evidence type="ECO:0000313" key="2">
    <source>
        <dbReference type="Proteomes" id="UP000325313"/>
    </source>
</evidence>
<dbReference type="EMBL" id="VDEP01000313">
    <property type="protein sequence ID" value="KAA1104990.1"/>
    <property type="molecule type" value="Genomic_DNA"/>
</dbReference>
<dbReference type="Proteomes" id="UP000325313">
    <property type="component" value="Unassembled WGS sequence"/>
</dbReference>
<comment type="caution">
    <text evidence="1">The sequence shown here is derived from an EMBL/GenBank/DDBJ whole genome shotgun (WGS) entry which is preliminary data.</text>
</comment>
<name>A0A5B0PVX2_PUCGR</name>
<gene>
    <name evidence="1" type="ORF">PGTUg99_000003</name>
</gene>
<feature type="non-terminal residue" evidence="1">
    <location>
        <position position="1"/>
    </location>
</feature>
<reference evidence="1 2" key="1">
    <citation type="submission" date="2019-05" db="EMBL/GenBank/DDBJ databases">
        <title>Emergence of the Ug99 lineage of the wheat stem rust pathogen through somatic hybridization.</title>
        <authorList>
            <person name="Li F."/>
            <person name="Upadhyaya N.M."/>
            <person name="Sperschneider J."/>
            <person name="Matny O."/>
            <person name="Nguyen-Phuc H."/>
            <person name="Mago R."/>
            <person name="Raley C."/>
            <person name="Miller M.E."/>
            <person name="Silverstein K.A.T."/>
            <person name="Henningsen E."/>
            <person name="Hirsch C.D."/>
            <person name="Visser B."/>
            <person name="Pretorius Z.A."/>
            <person name="Steffenson B.J."/>
            <person name="Schwessinger B."/>
            <person name="Dodds P.N."/>
            <person name="Figueroa M."/>
        </authorList>
    </citation>
    <scope>NUCLEOTIDE SEQUENCE [LARGE SCALE GENOMIC DNA]</scope>
    <source>
        <strain evidence="1 2">Ug99</strain>
    </source>
</reference>